<protein>
    <submittedName>
        <fullName evidence="2">Type III secretion protein</fullName>
    </submittedName>
</protein>
<dbReference type="RefSeq" id="WP_139115738.1">
    <property type="nucleotide sequence ID" value="NZ_BMNU01000013.1"/>
</dbReference>
<reference evidence="2 3" key="1">
    <citation type="submission" date="2019-09" db="EMBL/GenBank/DDBJ databases">
        <title>Draft genome sequence of Pseudomonas brenneri CCUG 51514(T).</title>
        <authorList>
            <person name="Tunovic T."/>
            <person name="Pineiro-Iglesias B."/>
            <person name="Unosson C."/>
            <person name="Inganas E."/>
            <person name="Ohlen M."/>
            <person name="Cardew S."/>
            <person name="Jensie-Markopoulos S."/>
            <person name="Salva-Serra F."/>
            <person name="Jaen-Luchoro D."/>
            <person name="Svensson-Stadler L."/>
            <person name="Chun J."/>
            <person name="Moore E."/>
        </authorList>
    </citation>
    <scope>NUCLEOTIDE SEQUENCE [LARGE SCALE GENOMIC DNA]</scope>
    <source>
        <strain evidence="2 3">CCUG 51514</strain>
    </source>
</reference>
<dbReference type="EMBL" id="VUOL01000018">
    <property type="protein sequence ID" value="KAA2226824.1"/>
    <property type="molecule type" value="Genomic_DNA"/>
</dbReference>
<dbReference type="AlphaFoldDB" id="A0A5B2UIY8"/>
<proteinExistence type="predicted"/>
<sequence length="66" mass="6514">MSIGSIGSSGSSPFGSGAGGMSAEQADAGIEAAEAKKRADGVKNAWKTAENQNTTGIKTASDALRL</sequence>
<feature type="compositionally biased region" description="Low complexity" evidence="1">
    <location>
        <begin position="1"/>
        <end position="15"/>
    </location>
</feature>
<dbReference type="Proteomes" id="UP000325296">
    <property type="component" value="Unassembled WGS sequence"/>
</dbReference>
<evidence type="ECO:0000313" key="3">
    <source>
        <dbReference type="Proteomes" id="UP000325296"/>
    </source>
</evidence>
<feature type="region of interest" description="Disordered" evidence="1">
    <location>
        <begin position="1"/>
        <end position="66"/>
    </location>
</feature>
<gene>
    <name evidence="2" type="ORF">F1720_24165</name>
</gene>
<evidence type="ECO:0000313" key="2">
    <source>
        <dbReference type="EMBL" id="KAA2226824.1"/>
    </source>
</evidence>
<feature type="compositionally biased region" description="Polar residues" evidence="1">
    <location>
        <begin position="49"/>
        <end position="58"/>
    </location>
</feature>
<evidence type="ECO:0000256" key="1">
    <source>
        <dbReference type="SAM" id="MobiDB-lite"/>
    </source>
</evidence>
<organism evidence="2 3">
    <name type="scientific">Pseudomonas brenneri</name>
    <dbReference type="NCBI Taxonomy" id="129817"/>
    <lineage>
        <taxon>Bacteria</taxon>
        <taxon>Pseudomonadati</taxon>
        <taxon>Pseudomonadota</taxon>
        <taxon>Gammaproteobacteria</taxon>
        <taxon>Pseudomonadales</taxon>
        <taxon>Pseudomonadaceae</taxon>
        <taxon>Pseudomonas</taxon>
    </lineage>
</organism>
<name>A0A5B2UIY8_9PSED</name>
<accession>A0A5B2UIY8</accession>
<comment type="caution">
    <text evidence="2">The sequence shown here is derived from an EMBL/GenBank/DDBJ whole genome shotgun (WGS) entry which is preliminary data.</text>
</comment>
<dbReference type="OrthoDB" id="7030351at2"/>